<dbReference type="EMBL" id="JAQQWL010000015">
    <property type="protein sequence ID" value="KAK8040871.1"/>
    <property type="molecule type" value="Genomic_DNA"/>
</dbReference>
<keyword evidence="2 4" id="KW-0521">NADP</keyword>
<dbReference type="InterPro" id="IPR036291">
    <property type="entry name" value="NAD(P)-bd_dom_sf"/>
</dbReference>
<dbReference type="NCBIfam" id="TIGR00112">
    <property type="entry name" value="proC"/>
    <property type="match status" value="1"/>
</dbReference>
<keyword evidence="4" id="KW-0028">Amino-acid biosynthesis</keyword>
<dbReference type="EC" id="1.5.1.2" evidence="4"/>
<proteinExistence type="inferred from homology"/>
<keyword evidence="8" id="KW-1185">Reference proteome</keyword>
<evidence type="ECO:0000313" key="7">
    <source>
        <dbReference type="EMBL" id="KAK8040871.1"/>
    </source>
</evidence>
<keyword evidence="4" id="KW-0641">Proline biosynthesis</keyword>
<dbReference type="PROSITE" id="PS00521">
    <property type="entry name" value="P5CR"/>
    <property type="match status" value="1"/>
</dbReference>
<protein>
    <recommendedName>
        <fullName evidence="4">Pyrroline-5-carboxylate reductase</fullName>
        <ecNumber evidence="4">1.5.1.2</ecNumber>
    </recommendedName>
</protein>
<dbReference type="RefSeq" id="XP_066708416.1">
    <property type="nucleotide sequence ID" value="XM_066865287.1"/>
</dbReference>
<dbReference type="InterPro" id="IPR029036">
    <property type="entry name" value="P5CR_dimer"/>
</dbReference>
<comment type="catalytic activity">
    <reaction evidence="4">
        <text>L-proline + NADP(+) = (S)-1-pyrroline-5-carboxylate + NADPH + 2 H(+)</text>
        <dbReference type="Rhea" id="RHEA:14109"/>
        <dbReference type="ChEBI" id="CHEBI:15378"/>
        <dbReference type="ChEBI" id="CHEBI:17388"/>
        <dbReference type="ChEBI" id="CHEBI:57783"/>
        <dbReference type="ChEBI" id="CHEBI:58349"/>
        <dbReference type="ChEBI" id="CHEBI:60039"/>
        <dbReference type="EC" id="1.5.1.2"/>
    </reaction>
</comment>
<dbReference type="Pfam" id="PF03807">
    <property type="entry name" value="F420_oxidored"/>
    <property type="match status" value="1"/>
</dbReference>
<comment type="pathway">
    <text evidence="4">Amino-acid biosynthesis; L-proline biosynthesis; L-proline from L-glutamate 5-semialdehyde: step 1/1.</text>
</comment>
<dbReference type="SUPFAM" id="SSF48179">
    <property type="entry name" value="6-phosphogluconate dehydrogenase C-terminal domain-like"/>
    <property type="match status" value="1"/>
</dbReference>
<evidence type="ECO:0000256" key="4">
    <source>
        <dbReference type="RuleBase" id="RU003903"/>
    </source>
</evidence>
<organism evidence="7 8">
    <name type="scientific">Apiospora phragmitis</name>
    <dbReference type="NCBI Taxonomy" id="2905665"/>
    <lineage>
        <taxon>Eukaryota</taxon>
        <taxon>Fungi</taxon>
        <taxon>Dikarya</taxon>
        <taxon>Ascomycota</taxon>
        <taxon>Pezizomycotina</taxon>
        <taxon>Sordariomycetes</taxon>
        <taxon>Xylariomycetidae</taxon>
        <taxon>Amphisphaeriales</taxon>
        <taxon>Apiosporaceae</taxon>
        <taxon>Apiospora</taxon>
    </lineage>
</organism>
<dbReference type="PANTHER" id="PTHR11645">
    <property type="entry name" value="PYRROLINE-5-CARBOXYLATE REDUCTASE"/>
    <property type="match status" value="1"/>
</dbReference>
<dbReference type="InterPro" id="IPR053790">
    <property type="entry name" value="P5CR-like_CS"/>
</dbReference>
<keyword evidence="3 4" id="KW-0560">Oxidoreductase</keyword>
<evidence type="ECO:0000259" key="6">
    <source>
        <dbReference type="Pfam" id="PF14748"/>
    </source>
</evidence>
<accession>A0ABR1T2Q8</accession>
<dbReference type="Gene3D" id="3.40.50.720">
    <property type="entry name" value="NAD(P)-binding Rossmann-like Domain"/>
    <property type="match status" value="1"/>
</dbReference>
<dbReference type="InterPro" id="IPR028939">
    <property type="entry name" value="P5C_Rdtase_cat_N"/>
</dbReference>
<dbReference type="InterPro" id="IPR008927">
    <property type="entry name" value="6-PGluconate_DH-like_C_sf"/>
</dbReference>
<gene>
    <name evidence="7" type="ORF">PG994_013878</name>
</gene>
<evidence type="ECO:0000259" key="5">
    <source>
        <dbReference type="Pfam" id="PF03807"/>
    </source>
</evidence>
<name>A0ABR1T2Q8_9PEZI</name>
<feature type="domain" description="Pyrroline-5-carboxylate reductase dimerisation" evidence="6">
    <location>
        <begin position="224"/>
        <end position="324"/>
    </location>
</feature>
<dbReference type="InterPro" id="IPR000304">
    <property type="entry name" value="Pyrroline-COOH_reductase"/>
</dbReference>
<dbReference type="SUPFAM" id="SSF51735">
    <property type="entry name" value="NAD(P)-binding Rossmann-fold domains"/>
    <property type="match status" value="1"/>
</dbReference>
<sequence length="346" mass="36325">MPSNSMLALPSHANEGTEFTMAVLGCGTMGIAILSGILSSLSDLEAPKPLQSPMQNGTSDPLDDPLPSRLPSRFIACVRRTESAKRVKKALWAHSSVVKVVQRENVAAVSQAEVILLACKPSMVSELLSEPGLSKALHGKLLISICVGVTAEQIETVLHGAVPQHDPEVDGRCRVVRAIPNTAAQIRESMTVVALPDPPLPAPVASLVTWIFRRIGDVVYLPPNTMDASTALCGAGPAFFSLMMEAAIDGAVAMGVPRPEATRMAAQAMMGTASLVQAGEHPAMLRDKISTPGGCTIGGLLVLEEGRVRGTISRAVREATVVASQIGKGRENVNGTRFPQTDNGGF</sequence>
<feature type="domain" description="Pyrroline-5-carboxylate reductase catalytic N-terminal" evidence="5">
    <location>
        <begin position="75"/>
        <end position="147"/>
    </location>
</feature>
<comment type="similarity">
    <text evidence="1 4">Belongs to the pyrroline-5-carboxylate reductase family.</text>
</comment>
<dbReference type="PANTHER" id="PTHR11645:SF0">
    <property type="entry name" value="PYRROLINE-5-CARBOXYLATE REDUCTASE 3"/>
    <property type="match status" value="1"/>
</dbReference>
<evidence type="ECO:0000313" key="8">
    <source>
        <dbReference type="Proteomes" id="UP001480595"/>
    </source>
</evidence>
<dbReference type="Gene3D" id="1.10.3730.10">
    <property type="entry name" value="ProC C-terminal domain-like"/>
    <property type="match status" value="1"/>
</dbReference>
<dbReference type="HAMAP" id="MF_01925">
    <property type="entry name" value="P5C_reductase"/>
    <property type="match status" value="1"/>
</dbReference>
<dbReference type="Pfam" id="PF14748">
    <property type="entry name" value="P5CR_dimer"/>
    <property type="match status" value="1"/>
</dbReference>
<comment type="caution">
    <text evidence="7">The sequence shown here is derived from an EMBL/GenBank/DDBJ whole genome shotgun (WGS) entry which is preliminary data.</text>
</comment>
<dbReference type="Proteomes" id="UP001480595">
    <property type="component" value="Unassembled WGS sequence"/>
</dbReference>
<dbReference type="GeneID" id="92098350"/>
<evidence type="ECO:0000256" key="3">
    <source>
        <dbReference type="ARBA" id="ARBA00023002"/>
    </source>
</evidence>
<reference evidence="7 8" key="1">
    <citation type="submission" date="2023-01" db="EMBL/GenBank/DDBJ databases">
        <title>Analysis of 21 Apiospora genomes using comparative genomics revels a genus with tremendous synthesis potential of carbohydrate active enzymes and secondary metabolites.</title>
        <authorList>
            <person name="Sorensen T."/>
        </authorList>
    </citation>
    <scope>NUCLEOTIDE SEQUENCE [LARGE SCALE GENOMIC DNA]</scope>
    <source>
        <strain evidence="7 8">CBS 135458</strain>
    </source>
</reference>
<evidence type="ECO:0000256" key="2">
    <source>
        <dbReference type="ARBA" id="ARBA00022857"/>
    </source>
</evidence>
<evidence type="ECO:0000256" key="1">
    <source>
        <dbReference type="ARBA" id="ARBA00005525"/>
    </source>
</evidence>